<evidence type="ECO:0000256" key="6">
    <source>
        <dbReference type="ARBA" id="ARBA00035207"/>
    </source>
</evidence>
<proteinExistence type="inferred from homology"/>
<protein>
    <recommendedName>
        <fullName evidence="6 7">Large ribosomal subunit protein uL22</fullName>
    </recommendedName>
</protein>
<feature type="region of interest" description="Disordered" evidence="11">
    <location>
        <begin position="131"/>
        <end position="168"/>
    </location>
</feature>
<dbReference type="InterPro" id="IPR036394">
    <property type="entry name" value="Ribosomal_uL22_sf"/>
</dbReference>
<dbReference type="Gene3D" id="3.90.470.10">
    <property type="entry name" value="Ribosomal protein L22/L17"/>
    <property type="match status" value="1"/>
</dbReference>
<keyword evidence="2 7" id="KW-0699">rRNA-binding</keyword>
<evidence type="ECO:0000256" key="7">
    <source>
        <dbReference type="HAMAP-Rule" id="MF_01331"/>
    </source>
</evidence>
<evidence type="ECO:0000256" key="9">
    <source>
        <dbReference type="RuleBase" id="RU004006"/>
    </source>
</evidence>
<comment type="subunit">
    <text evidence="7 9">Part of the 50S ribosomal subunit.</text>
</comment>
<dbReference type="EMBL" id="MHIC01000016">
    <property type="protein sequence ID" value="OGY45566.1"/>
    <property type="molecule type" value="Genomic_DNA"/>
</dbReference>
<dbReference type="InterPro" id="IPR005727">
    <property type="entry name" value="Ribosomal_uL22_bac/chlpt-type"/>
</dbReference>
<comment type="function">
    <text evidence="7 10">This protein binds specifically to 23S rRNA; its binding is stimulated by other ribosomal proteins, e.g., L4, L17, and L20. It is important during the early stages of 50S assembly. It makes multiple contacts with different domains of the 23S rRNA in the assembled 50S subunit and ribosome.</text>
</comment>
<feature type="compositionally biased region" description="Basic and acidic residues" evidence="11">
    <location>
        <begin position="131"/>
        <end position="140"/>
    </location>
</feature>
<evidence type="ECO:0000313" key="13">
    <source>
        <dbReference type="Proteomes" id="UP000176241"/>
    </source>
</evidence>
<evidence type="ECO:0000256" key="11">
    <source>
        <dbReference type="SAM" id="MobiDB-lite"/>
    </source>
</evidence>
<organism evidence="12 13">
    <name type="scientific">Candidatus Buchananbacteria bacterium RIFCSPHIGHO2_01_FULL_39_8</name>
    <dbReference type="NCBI Taxonomy" id="1797533"/>
    <lineage>
        <taxon>Bacteria</taxon>
        <taxon>Candidatus Buchananiibacteriota</taxon>
    </lineage>
</organism>
<dbReference type="GO" id="GO:0022625">
    <property type="term" value="C:cytosolic large ribosomal subunit"/>
    <property type="evidence" value="ECO:0007669"/>
    <property type="project" value="TreeGrafter"/>
</dbReference>
<dbReference type="InterPro" id="IPR047867">
    <property type="entry name" value="Ribosomal_uL22_bac/org-type"/>
</dbReference>
<name>A0A1G1Y149_9BACT</name>
<dbReference type="GO" id="GO:0003735">
    <property type="term" value="F:structural constituent of ribosome"/>
    <property type="evidence" value="ECO:0007669"/>
    <property type="project" value="InterPro"/>
</dbReference>
<evidence type="ECO:0000256" key="1">
    <source>
        <dbReference type="ARBA" id="ARBA00009451"/>
    </source>
</evidence>
<evidence type="ECO:0000256" key="5">
    <source>
        <dbReference type="ARBA" id="ARBA00023274"/>
    </source>
</evidence>
<dbReference type="PANTHER" id="PTHR13501:SF8">
    <property type="entry name" value="LARGE RIBOSOMAL SUBUNIT PROTEIN UL22M"/>
    <property type="match status" value="1"/>
</dbReference>
<evidence type="ECO:0000256" key="8">
    <source>
        <dbReference type="RuleBase" id="RU004005"/>
    </source>
</evidence>
<dbReference type="Proteomes" id="UP000176241">
    <property type="component" value="Unassembled WGS sequence"/>
</dbReference>
<dbReference type="NCBIfam" id="TIGR01044">
    <property type="entry name" value="rplV_bact"/>
    <property type="match status" value="1"/>
</dbReference>
<reference evidence="12 13" key="1">
    <citation type="journal article" date="2016" name="Nat. Commun.">
        <title>Thousands of microbial genomes shed light on interconnected biogeochemical processes in an aquifer system.</title>
        <authorList>
            <person name="Anantharaman K."/>
            <person name="Brown C.T."/>
            <person name="Hug L.A."/>
            <person name="Sharon I."/>
            <person name="Castelle C.J."/>
            <person name="Probst A.J."/>
            <person name="Thomas B.C."/>
            <person name="Singh A."/>
            <person name="Wilkins M.J."/>
            <person name="Karaoz U."/>
            <person name="Brodie E.L."/>
            <person name="Williams K.H."/>
            <person name="Hubbard S.S."/>
            <person name="Banfield J.F."/>
        </authorList>
    </citation>
    <scope>NUCLEOTIDE SEQUENCE [LARGE SCALE GENOMIC DNA]</scope>
</reference>
<dbReference type="Pfam" id="PF00237">
    <property type="entry name" value="Ribosomal_L22"/>
    <property type="match status" value="1"/>
</dbReference>
<sequence length="168" mass="18403">MSPTKVRLVINQLKGKTADEALNYLRFISKSAVNPVAKLVNSGIANAENNFQLSRNDLFIKKIIANDGPILKRWRPRAHGRSTMIAKRTSHIELILGVRPGAKPVASKAKATAESVKAKPTSAVKEEVKVVSPAEVKKEVPQTAGRGPEERGRSQKGFLNRIFNRKTG</sequence>
<gene>
    <name evidence="7" type="primary">rplV</name>
    <name evidence="12" type="ORF">A2731_01385</name>
</gene>
<dbReference type="InterPro" id="IPR001063">
    <property type="entry name" value="Ribosomal_uL22"/>
</dbReference>
<dbReference type="SUPFAM" id="SSF54843">
    <property type="entry name" value="Ribosomal protein L22"/>
    <property type="match status" value="1"/>
</dbReference>
<evidence type="ECO:0000256" key="10">
    <source>
        <dbReference type="RuleBase" id="RU004008"/>
    </source>
</evidence>
<dbReference type="GO" id="GO:0019843">
    <property type="term" value="F:rRNA binding"/>
    <property type="evidence" value="ECO:0007669"/>
    <property type="project" value="UniProtKB-UniRule"/>
</dbReference>
<dbReference type="AlphaFoldDB" id="A0A1G1Y149"/>
<evidence type="ECO:0000256" key="2">
    <source>
        <dbReference type="ARBA" id="ARBA00022730"/>
    </source>
</evidence>
<evidence type="ECO:0000313" key="12">
    <source>
        <dbReference type="EMBL" id="OGY45566.1"/>
    </source>
</evidence>
<evidence type="ECO:0000256" key="3">
    <source>
        <dbReference type="ARBA" id="ARBA00022884"/>
    </source>
</evidence>
<dbReference type="HAMAP" id="MF_01331_B">
    <property type="entry name" value="Ribosomal_uL22_B"/>
    <property type="match status" value="1"/>
</dbReference>
<dbReference type="PANTHER" id="PTHR13501">
    <property type="entry name" value="CHLOROPLAST 50S RIBOSOMAL PROTEIN L22-RELATED"/>
    <property type="match status" value="1"/>
</dbReference>
<comment type="function">
    <text evidence="7">The globular domain of the protein is located near the polypeptide exit tunnel on the outside of the subunit, while an extended beta-hairpin is found that lines the wall of the exit tunnel in the center of the 70S ribosome.</text>
</comment>
<comment type="similarity">
    <text evidence="1 7 8">Belongs to the universal ribosomal protein uL22 family.</text>
</comment>
<keyword evidence="5 7" id="KW-0687">Ribonucleoprotein</keyword>
<dbReference type="GO" id="GO:0006412">
    <property type="term" value="P:translation"/>
    <property type="evidence" value="ECO:0007669"/>
    <property type="project" value="UniProtKB-UniRule"/>
</dbReference>
<dbReference type="InterPro" id="IPR018260">
    <property type="entry name" value="Ribosomal_uL22_CS"/>
</dbReference>
<accession>A0A1G1Y149</accession>
<dbReference type="CDD" id="cd00336">
    <property type="entry name" value="Ribosomal_L22"/>
    <property type="match status" value="1"/>
</dbReference>
<evidence type="ECO:0000256" key="4">
    <source>
        <dbReference type="ARBA" id="ARBA00022980"/>
    </source>
</evidence>
<keyword evidence="3 7" id="KW-0694">RNA-binding</keyword>
<keyword evidence="4 7" id="KW-0689">Ribosomal protein</keyword>
<comment type="caution">
    <text evidence="12">The sequence shown here is derived from an EMBL/GenBank/DDBJ whole genome shotgun (WGS) entry which is preliminary data.</text>
</comment>
<dbReference type="STRING" id="1797533.A2731_01385"/>
<dbReference type="PROSITE" id="PS00464">
    <property type="entry name" value="RIBOSOMAL_L22"/>
    <property type="match status" value="1"/>
</dbReference>